<evidence type="ECO:0000256" key="1">
    <source>
        <dbReference type="SAM" id="MobiDB-lite"/>
    </source>
</evidence>
<feature type="region of interest" description="Disordered" evidence="1">
    <location>
        <begin position="20"/>
        <end position="39"/>
    </location>
</feature>
<sequence length="67" mass="7066">MDTGAPNPCASLLTINQAWPLVPGRPSPQGPMKEASRGNTQRHLILANTIRGTLPGALLLFPHSLAV</sequence>
<gene>
    <name evidence="2" type="ORF">CesoFtcFv8_004553</name>
</gene>
<name>A0AAN8CMN7_9TELE</name>
<reference evidence="2 3" key="1">
    <citation type="journal article" date="2023" name="Mol. Biol. Evol.">
        <title>Genomics of Secondarily Temperate Adaptation in the Only Non-Antarctic Icefish.</title>
        <authorList>
            <person name="Rivera-Colon A.G."/>
            <person name="Rayamajhi N."/>
            <person name="Minhas B.F."/>
            <person name="Madrigal G."/>
            <person name="Bilyk K.T."/>
            <person name="Yoon V."/>
            <person name="Hune M."/>
            <person name="Gregory S."/>
            <person name="Cheng C.H.C."/>
            <person name="Catchen J.M."/>
        </authorList>
    </citation>
    <scope>NUCLEOTIDE SEQUENCE [LARGE SCALE GENOMIC DNA]</scope>
    <source>
        <strain evidence="2">JC2023a</strain>
    </source>
</reference>
<dbReference type="EMBL" id="JAULUE010002049">
    <property type="protein sequence ID" value="KAK5906625.1"/>
    <property type="molecule type" value="Genomic_DNA"/>
</dbReference>
<evidence type="ECO:0000313" key="2">
    <source>
        <dbReference type="EMBL" id="KAK5906625.1"/>
    </source>
</evidence>
<dbReference type="AlphaFoldDB" id="A0AAN8CMN7"/>
<accession>A0AAN8CMN7</accession>
<comment type="caution">
    <text evidence="2">The sequence shown here is derived from an EMBL/GenBank/DDBJ whole genome shotgun (WGS) entry which is preliminary data.</text>
</comment>
<evidence type="ECO:0000313" key="3">
    <source>
        <dbReference type="Proteomes" id="UP001335648"/>
    </source>
</evidence>
<keyword evidence="3" id="KW-1185">Reference proteome</keyword>
<organism evidence="2 3">
    <name type="scientific">Champsocephalus esox</name>
    <name type="common">pike icefish</name>
    <dbReference type="NCBI Taxonomy" id="159716"/>
    <lineage>
        <taxon>Eukaryota</taxon>
        <taxon>Metazoa</taxon>
        <taxon>Chordata</taxon>
        <taxon>Craniata</taxon>
        <taxon>Vertebrata</taxon>
        <taxon>Euteleostomi</taxon>
        <taxon>Actinopterygii</taxon>
        <taxon>Neopterygii</taxon>
        <taxon>Teleostei</taxon>
        <taxon>Neoteleostei</taxon>
        <taxon>Acanthomorphata</taxon>
        <taxon>Eupercaria</taxon>
        <taxon>Perciformes</taxon>
        <taxon>Notothenioidei</taxon>
        <taxon>Channichthyidae</taxon>
        <taxon>Champsocephalus</taxon>
    </lineage>
</organism>
<dbReference type="Proteomes" id="UP001335648">
    <property type="component" value="Unassembled WGS sequence"/>
</dbReference>
<protein>
    <submittedName>
        <fullName evidence="2">Uncharacterized protein</fullName>
    </submittedName>
</protein>
<proteinExistence type="predicted"/>